<keyword evidence="4" id="KW-0732">Signal</keyword>
<dbReference type="GO" id="GO:0000272">
    <property type="term" value="P:polysaccharide catabolic process"/>
    <property type="evidence" value="ECO:0007669"/>
    <property type="project" value="UniProtKB-KW"/>
</dbReference>
<name>A0A7W9KPV3_9PSEU</name>
<dbReference type="InterPro" id="IPR008965">
    <property type="entry name" value="CBM2/CBM3_carb-bd_dom_sf"/>
</dbReference>
<organism evidence="7 8">
    <name type="scientific">Kutzneria kofuensis</name>
    <dbReference type="NCBI Taxonomy" id="103725"/>
    <lineage>
        <taxon>Bacteria</taxon>
        <taxon>Bacillati</taxon>
        <taxon>Actinomycetota</taxon>
        <taxon>Actinomycetes</taxon>
        <taxon>Pseudonocardiales</taxon>
        <taxon>Pseudonocardiaceae</taxon>
        <taxon>Kutzneria</taxon>
    </lineage>
</organism>
<feature type="signal peptide" evidence="4">
    <location>
        <begin position="1"/>
        <end position="35"/>
    </location>
</feature>
<dbReference type="CDD" id="cd00063">
    <property type="entry name" value="FN3"/>
    <property type="match status" value="1"/>
</dbReference>
<feature type="chain" id="PRO_5031340207" description="Fibronectin type III domain protein" evidence="4">
    <location>
        <begin position="36"/>
        <end position="726"/>
    </location>
</feature>
<keyword evidence="2" id="KW-0378">Hydrolase</keyword>
<dbReference type="SUPFAM" id="SSF51445">
    <property type="entry name" value="(Trans)glycosidases"/>
    <property type="match status" value="1"/>
</dbReference>
<dbReference type="PANTHER" id="PTHR43576">
    <property type="entry name" value="ALPHA-L-ARABINOFURANOSIDASE C-RELATED"/>
    <property type="match status" value="1"/>
</dbReference>
<dbReference type="InterPro" id="IPR013783">
    <property type="entry name" value="Ig-like_fold"/>
</dbReference>
<reference evidence="7 8" key="1">
    <citation type="submission" date="2020-08" db="EMBL/GenBank/DDBJ databases">
        <title>Sequencing the genomes of 1000 actinobacteria strains.</title>
        <authorList>
            <person name="Klenk H.-P."/>
        </authorList>
    </citation>
    <scope>NUCLEOTIDE SEQUENCE [LARGE SCALE GENOMIC DNA]</scope>
    <source>
        <strain evidence="7 8">DSM 43851</strain>
    </source>
</reference>
<comment type="caution">
    <text evidence="7">The sequence shown here is derived from an EMBL/GenBank/DDBJ whole genome shotgun (WGS) entry which is preliminary data.</text>
</comment>
<accession>A0A7W9KPV3</accession>
<evidence type="ECO:0000313" key="8">
    <source>
        <dbReference type="Proteomes" id="UP000585638"/>
    </source>
</evidence>
<dbReference type="InterPro" id="IPR003961">
    <property type="entry name" value="FN3_dom"/>
</dbReference>
<dbReference type="Gene3D" id="2.60.40.290">
    <property type="match status" value="1"/>
</dbReference>
<dbReference type="RefSeq" id="WP_184868158.1">
    <property type="nucleotide sequence ID" value="NZ_BAAAWY010000016.1"/>
</dbReference>
<evidence type="ECO:0000256" key="2">
    <source>
        <dbReference type="ARBA" id="ARBA00023295"/>
    </source>
</evidence>
<dbReference type="Gene3D" id="3.20.20.80">
    <property type="entry name" value="Glycosidases"/>
    <property type="match status" value="1"/>
</dbReference>
<dbReference type="SMART" id="SM00060">
    <property type="entry name" value="FN3"/>
    <property type="match status" value="1"/>
</dbReference>
<dbReference type="Pfam" id="PF00041">
    <property type="entry name" value="fn3"/>
    <property type="match status" value="1"/>
</dbReference>
<dbReference type="GO" id="GO:0004553">
    <property type="term" value="F:hydrolase activity, hydrolyzing O-glycosyl compounds"/>
    <property type="evidence" value="ECO:0007669"/>
    <property type="project" value="InterPro"/>
</dbReference>
<protein>
    <recommendedName>
        <fullName evidence="9">Fibronectin type III domain protein</fullName>
    </recommendedName>
</protein>
<dbReference type="PROSITE" id="PS51173">
    <property type="entry name" value="CBM2"/>
    <property type="match status" value="1"/>
</dbReference>
<dbReference type="InterPro" id="IPR017853">
    <property type="entry name" value="GH"/>
</dbReference>
<dbReference type="EMBL" id="JACHIR010000001">
    <property type="protein sequence ID" value="MBB5896516.1"/>
    <property type="molecule type" value="Genomic_DNA"/>
</dbReference>
<evidence type="ECO:0000256" key="3">
    <source>
        <dbReference type="ARBA" id="ARBA00023326"/>
    </source>
</evidence>
<sequence length="726" mass="73748">MRTSHRDHRRRWAALPLAALLAAAWAAGTPPAAVAAADAPAAISASVSVNAGSALATVPSTAIGVNGSVYDAALTDAAVPGLLKSAGTNLIRFPGGTSSDTYNWRTNTDVVSGQRQAVDFDHYATLLAQTGAQGMITVNYGTGDAAGATQSPAETGAQLAADWVRYANVTHHYGIKYWEIGNEIYGNGTYGGSWEPDRHCTAATNPTDCGPAVYAQHVKEYISAMKAVDPGIVVGVVLTAPGNWPDGNTSAGSPQPWNQTVLSALGNQIGFADVHWYPQNPSTVTPPGPTDAGLLAANAQIPGMVSSLRSLLSQSAGADVPIMITETNSVSSNPGKQTLSIVNALHLEQDYLGWLGAGVANVDWWQIHNGIVTTGDNGPSLYGDATYGDYGMLSDASCDTANGVRVCEPAADTPFPAYYGLQLLGQFIHPGDTLVSASSTASLVQSFAVKKADGSLKVMLVNDDPTNSYAVNLAYTGFTPSGATPTVATLAPPGTGITTTTAGSAASQTIAPYTATVVTLQPGTTQNPPSTPGTPVASAVTSTSVGLSWTASTSTNGIAGYDVVRVNGTTETVVASSTTNAATVTGLMPSTAYTFAVYAKDTAGNRSARSGTVAVTTGSVSSGGCKVTYQPNSWPGGFTGGVTITNTGSTAWHGWTVTFTFGGDQKITNAWNATVTQSGAKATAVNVGYNGDVAAGGSASFGFQGTWSSSSAAPTGFAVNGATCTS</sequence>
<dbReference type="SUPFAM" id="SSF49265">
    <property type="entry name" value="Fibronectin type III"/>
    <property type="match status" value="1"/>
</dbReference>
<dbReference type="GO" id="GO:0030247">
    <property type="term" value="F:polysaccharide binding"/>
    <property type="evidence" value="ECO:0007669"/>
    <property type="project" value="UniProtKB-UniRule"/>
</dbReference>
<evidence type="ECO:0000259" key="5">
    <source>
        <dbReference type="PROSITE" id="PS50853"/>
    </source>
</evidence>
<dbReference type="SUPFAM" id="SSF49384">
    <property type="entry name" value="Carbohydrate-binding domain"/>
    <property type="match status" value="1"/>
</dbReference>
<dbReference type="Gene3D" id="2.60.40.1180">
    <property type="entry name" value="Golgi alpha-mannosidase II"/>
    <property type="match status" value="1"/>
</dbReference>
<evidence type="ECO:0000256" key="4">
    <source>
        <dbReference type="SAM" id="SignalP"/>
    </source>
</evidence>
<keyword evidence="2" id="KW-0326">Glycosidase</keyword>
<keyword evidence="3" id="KW-0624">Polysaccharide degradation</keyword>
<dbReference type="InterPro" id="IPR001919">
    <property type="entry name" value="CBD2"/>
</dbReference>
<dbReference type="InterPro" id="IPR006311">
    <property type="entry name" value="TAT_signal"/>
</dbReference>
<dbReference type="Proteomes" id="UP000585638">
    <property type="component" value="Unassembled WGS sequence"/>
</dbReference>
<dbReference type="SMART" id="SM00637">
    <property type="entry name" value="CBD_II"/>
    <property type="match status" value="1"/>
</dbReference>
<dbReference type="InterPro" id="IPR012291">
    <property type="entry name" value="CBM2_carb-bd_dom_sf"/>
</dbReference>
<dbReference type="PROSITE" id="PS50853">
    <property type="entry name" value="FN3"/>
    <property type="match status" value="1"/>
</dbReference>
<dbReference type="Gene3D" id="2.60.40.10">
    <property type="entry name" value="Immunoglobulins"/>
    <property type="match status" value="1"/>
</dbReference>
<dbReference type="PANTHER" id="PTHR43576:SF3">
    <property type="entry name" value="ALPHA-L-ARABINOFURANOSIDASE C"/>
    <property type="match status" value="1"/>
</dbReference>
<feature type="domain" description="CBM2" evidence="6">
    <location>
        <begin position="618"/>
        <end position="726"/>
    </location>
</feature>
<evidence type="ECO:0000256" key="1">
    <source>
        <dbReference type="ARBA" id="ARBA00023277"/>
    </source>
</evidence>
<keyword evidence="8" id="KW-1185">Reference proteome</keyword>
<dbReference type="InterPro" id="IPR013780">
    <property type="entry name" value="Glyco_hydro_b"/>
</dbReference>
<evidence type="ECO:0008006" key="9">
    <source>
        <dbReference type="Google" id="ProtNLM"/>
    </source>
</evidence>
<gene>
    <name evidence="7" type="ORF">BJ998_007712</name>
</gene>
<dbReference type="AlphaFoldDB" id="A0A7W9KPV3"/>
<dbReference type="Pfam" id="PF00553">
    <property type="entry name" value="CBM_2"/>
    <property type="match status" value="1"/>
</dbReference>
<dbReference type="PROSITE" id="PS51318">
    <property type="entry name" value="TAT"/>
    <property type="match status" value="1"/>
</dbReference>
<feature type="domain" description="Fibronectin type-III" evidence="5">
    <location>
        <begin position="531"/>
        <end position="620"/>
    </location>
</feature>
<evidence type="ECO:0000259" key="6">
    <source>
        <dbReference type="PROSITE" id="PS51173"/>
    </source>
</evidence>
<proteinExistence type="predicted"/>
<evidence type="ECO:0000313" key="7">
    <source>
        <dbReference type="EMBL" id="MBB5896516.1"/>
    </source>
</evidence>
<dbReference type="InterPro" id="IPR036116">
    <property type="entry name" value="FN3_sf"/>
</dbReference>
<keyword evidence="1" id="KW-0119">Carbohydrate metabolism</keyword>